<gene>
    <name evidence="2" type="ORF">CBW24_01690</name>
</gene>
<keyword evidence="1" id="KW-0732">Signal</keyword>
<accession>A0A291LVX4</accession>
<dbReference type="Pfam" id="PF13416">
    <property type="entry name" value="SBP_bac_8"/>
    <property type="match status" value="1"/>
</dbReference>
<dbReference type="SUPFAM" id="SSF53850">
    <property type="entry name" value="Periplasmic binding protein-like II"/>
    <property type="match status" value="1"/>
</dbReference>
<dbReference type="Gene3D" id="3.40.190.10">
    <property type="entry name" value="Periplasmic binding protein-like II"/>
    <property type="match status" value="2"/>
</dbReference>
<evidence type="ECO:0008006" key="4">
    <source>
        <dbReference type="Google" id="ProtNLM"/>
    </source>
</evidence>
<reference evidence="2 3" key="1">
    <citation type="submission" date="2017-05" db="EMBL/GenBank/DDBJ databases">
        <title>Comparative genomic and metabolic analysis of manganese-oxidizing mechanisms in Celeribater manganoxidans DY25T: its adaption to the environment of polymetallic nodule.</title>
        <authorList>
            <person name="Wang X."/>
        </authorList>
    </citation>
    <scope>NUCLEOTIDE SEQUENCE [LARGE SCALE GENOMIC DNA]</scope>
    <source>
        <strain evidence="2 3">DY25</strain>
    </source>
</reference>
<sequence length="375" mass="40365">MDTSERHFQSDLAEIAAEKYKAGTLSRRGFLTAMGALGLVPLLGNRAIAQASEVVVCNWGGQASDILRDLLGKAFEEETGIPVRVDGAGPSAGKVRAMVESGAVVWDVCDSGAGSAIVMNGAGVIQNIDYSIVDKSKVLDGTALPFAVGNYVFSYAMAHNPTMLPDGGPQTWADVWNVEDFPGMRTFRKSVRGQLEAAAQAMGVPKEDVYEFLDDEGIKAAIAKFRELRDNIIVWGSGSDSQNLFLQGEVAMGNIYSTRGFLLKDQMEPGTFKMTYDGALLQPGMWVVPKDNPAGTETAMNFIATVQDPQLQADWFVAIGNGPINPAAAALIPAELSEWNPNTPENVAKQVIYNDEWYGKNQVSAEELYIDALIG</sequence>
<evidence type="ECO:0000256" key="1">
    <source>
        <dbReference type="ARBA" id="ARBA00022729"/>
    </source>
</evidence>
<dbReference type="InterPro" id="IPR006311">
    <property type="entry name" value="TAT_signal"/>
</dbReference>
<protein>
    <recommendedName>
        <fullName evidence="4">Spermidine/putrescine transport system substrate-binding protein</fullName>
    </recommendedName>
</protein>
<dbReference type="AlphaFoldDB" id="A0A291LVX4"/>
<keyword evidence="3" id="KW-1185">Reference proteome</keyword>
<proteinExistence type="predicted"/>
<dbReference type="RefSeq" id="WP_088662559.1">
    <property type="nucleotide sequence ID" value="NZ_CP021404.1"/>
</dbReference>
<dbReference type="EMBL" id="CP021404">
    <property type="protein sequence ID" value="ATI40842.1"/>
    <property type="molecule type" value="Genomic_DNA"/>
</dbReference>
<dbReference type="PROSITE" id="PS51318">
    <property type="entry name" value="TAT"/>
    <property type="match status" value="1"/>
</dbReference>
<evidence type="ECO:0000313" key="2">
    <source>
        <dbReference type="EMBL" id="ATI40842.1"/>
    </source>
</evidence>
<dbReference type="OrthoDB" id="9815444at2"/>
<evidence type="ECO:0000313" key="3">
    <source>
        <dbReference type="Proteomes" id="UP000219050"/>
    </source>
</evidence>
<dbReference type="PANTHER" id="PTHR30222:SF2">
    <property type="entry name" value="ABC TRANSPORTER SUBSTRATE-BINDING PROTEIN"/>
    <property type="match status" value="1"/>
</dbReference>
<organism evidence="2 3">
    <name type="scientific">Pacificitalea manganoxidans</name>
    <dbReference type="NCBI Taxonomy" id="1411902"/>
    <lineage>
        <taxon>Bacteria</taxon>
        <taxon>Pseudomonadati</taxon>
        <taxon>Pseudomonadota</taxon>
        <taxon>Alphaproteobacteria</taxon>
        <taxon>Rhodobacterales</taxon>
        <taxon>Paracoccaceae</taxon>
        <taxon>Pacificitalea</taxon>
    </lineage>
</organism>
<dbReference type="Proteomes" id="UP000219050">
    <property type="component" value="Chromosome"/>
</dbReference>
<dbReference type="PANTHER" id="PTHR30222">
    <property type="entry name" value="SPERMIDINE/PUTRESCINE-BINDING PERIPLASMIC PROTEIN"/>
    <property type="match status" value="1"/>
</dbReference>
<dbReference type="KEGG" id="cmag:CBW24_01690"/>
<dbReference type="InterPro" id="IPR006059">
    <property type="entry name" value="SBP"/>
</dbReference>
<name>A0A291LVX4_9RHOB</name>